<dbReference type="InterPro" id="IPR053137">
    <property type="entry name" value="NLR-like"/>
</dbReference>
<proteinExistence type="predicted"/>
<comment type="caution">
    <text evidence="3">The sequence shown here is derived from an EMBL/GenBank/DDBJ whole genome shotgun (WGS) entry which is preliminary data.</text>
</comment>
<dbReference type="EMBL" id="JBFXLT010000078">
    <property type="protein sequence ID" value="KAL2810000.1"/>
    <property type="molecule type" value="Genomic_DNA"/>
</dbReference>
<feature type="domain" description="Nephrocystin 3-like N-terminal" evidence="2">
    <location>
        <begin position="349"/>
        <end position="378"/>
    </location>
</feature>
<dbReference type="InterPro" id="IPR056884">
    <property type="entry name" value="NPHP3-like_N"/>
</dbReference>
<sequence length="384" mass="41953">MPTLYPNLYTVALIAPLEIEVQAARHMLDKVHSGGFPVGPGDDYLFHAGEIHGHNVVIATFSAGQRYGTNSATSLASHVRKFFPNLWFGLLVGVAAGLPSLSCSPMRDIRLGDVIVAYSSPGGDHPAIVPYGLGKQKGGDGFELLCNGHSLPQTERIVGSAIGKIKAEKRDTQVILGYYRNIAETATKFPYPGQENDLLYLSGDDQPVPRQPRPDAERTRVWYGSIGSGDRLLKSSRDRDKIREKYNVIGLEMEAAGVLNEIPVGNIRGVCDYGDERKNKDWQPYAAVMAAAFAKAVLAEIPPKSAGSVGIRSVFTDEDNSCLRDLLVADPETERRRIEATKGGLLDDSFQWVLDNAEFRKWQSNPESQLLWIKGDPGKVSCGV</sequence>
<name>A0ABR4H3U4_9EURO</name>
<dbReference type="SUPFAM" id="SSF53167">
    <property type="entry name" value="Purine and uridine phosphorylases"/>
    <property type="match status" value="1"/>
</dbReference>
<protein>
    <submittedName>
        <fullName evidence="3">Nucleoside phosphorylase domain-containing protein</fullName>
    </submittedName>
</protein>
<evidence type="ECO:0000259" key="2">
    <source>
        <dbReference type="Pfam" id="PF24883"/>
    </source>
</evidence>
<dbReference type="Pfam" id="PF24883">
    <property type="entry name" value="NPHP3_N"/>
    <property type="match status" value="1"/>
</dbReference>
<dbReference type="Proteomes" id="UP001610334">
    <property type="component" value="Unassembled WGS sequence"/>
</dbReference>
<accession>A0ABR4H3U4</accession>
<keyword evidence="1" id="KW-0677">Repeat</keyword>
<dbReference type="PANTHER" id="PTHR46082:SF11">
    <property type="entry name" value="AAA+ ATPASE DOMAIN-CONTAINING PROTEIN-RELATED"/>
    <property type="match status" value="1"/>
</dbReference>
<keyword evidence="4" id="KW-1185">Reference proteome</keyword>
<dbReference type="Gene3D" id="3.40.50.1580">
    <property type="entry name" value="Nucleoside phosphorylase domain"/>
    <property type="match status" value="1"/>
</dbReference>
<evidence type="ECO:0000256" key="1">
    <source>
        <dbReference type="ARBA" id="ARBA00022737"/>
    </source>
</evidence>
<organism evidence="3 4">
    <name type="scientific">Aspergillus granulosus</name>
    <dbReference type="NCBI Taxonomy" id="176169"/>
    <lineage>
        <taxon>Eukaryota</taxon>
        <taxon>Fungi</taxon>
        <taxon>Dikarya</taxon>
        <taxon>Ascomycota</taxon>
        <taxon>Pezizomycotina</taxon>
        <taxon>Eurotiomycetes</taxon>
        <taxon>Eurotiomycetidae</taxon>
        <taxon>Eurotiales</taxon>
        <taxon>Aspergillaceae</taxon>
        <taxon>Aspergillus</taxon>
        <taxon>Aspergillus subgen. Nidulantes</taxon>
    </lineage>
</organism>
<dbReference type="InterPro" id="IPR035994">
    <property type="entry name" value="Nucleoside_phosphorylase_sf"/>
</dbReference>
<evidence type="ECO:0000313" key="4">
    <source>
        <dbReference type="Proteomes" id="UP001610334"/>
    </source>
</evidence>
<gene>
    <name evidence="3" type="ORF">BJX63DRAFT_330356</name>
</gene>
<evidence type="ECO:0000313" key="3">
    <source>
        <dbReference type="EMBL" id="KAL2810000.1"/>
    </source>
</evidence>
<dbReference type="PANTHER" id="PTHR46082">
    <property type="entry name" value="ATP/GTP-BINDING PROTEIN-RELATED"/>
    <property type="match status" value="1"/>
</dbReference>
<reference evidence="3 4" key="1">
    <citation type="submission" date="2024-07" db="EMBL/GenBank/DDBJ databases">
        <title>Section-level genome sequencing and comparative genomics of Aspergillus sections Usti and Cavernicolus.</title>
        <authorList>
            <consortium name="Lawrence Berkeley National Laboratory"/>
            <person name="Nybo J.L."/>
            <person name="Vesth T.C."/>
            <person name="Theobald S."/>
            <person name="Frisvad J.C."/>
            <person name="Larsen T.O."/>
            <person name="Kjaerboelling I."/>
            <person name="Rothschild-Mancinelli K."/>
            <person name="Lyhne E.K."/>
            <person name="Kogle M.E."/>
            <person name="Barry K."/>
            <person name="Clum A."/>
            <person name="Na H."/>
            <person name="Ledsgaard L."/>
            <person name="Lin J."/>
            <person name="Lipzen A."/>
            <person name="Kuo A."/>
            <person name="Riley R."/>
            <person name="Mondo S."/>
            <person name="Labutti K."/>
            <person name="Haridas S."/>
            <person name="Pangalinan J."/>
            <person name="Salamov A.A."/>
            <person name="Simmons B.A."/>
            <person name="Magnuson J.K."/>
            <person name="Chen J."/>
            <person name="Drula E."/>
            <person name="Henrissat B."/>
            <person name="Wiebenga A."/>
            <person name="Lubbers R.J."/>
            <person name="Gomes A.C."/>
            <person name="Makela M.R."/>
            <person name="Stajich J."/>
            <person name="Grigoriev I.V."/>
            <person name="Mortensen U.H."/>
            <person name="De Vries R.P."/>
            <person name="Baker S.E."/>
            <person name="Andersen M.R."/>
        </authorList>
    </citation>
    <scope>NUCLEOTIDE SEQUENCE [LARGE SCALE GENOMIC DNA]</scope>
    <source>
        <strain evidence="3 4">CBS 588.65</strain>
    </source>
</reference>